<gene>
    <name evidence="9" type="ORF">RIF23_13655</name>
</gene>
<dbReference type="RefSeq" id="WP_310912868.1">
    <property type="nucleotide sequence ID" value="NZ_JAVLVT010000005.1"/>
</dbReference>
<dbReference type="InterPro" id="IPR027383">
    <property type="entry name" value="Znf_put"/>
</dbReference>
<evidence type="ECO:0000256" key="4">
    <source>
        <dbReference type="ARBA" id="ARBA00023015"/>
    </source>
</evidence>
<evidence type="ECO:0000259" key="8">
    <source>
        <dbReference type="Pfam" id="PF13490"/>
    </source>
</evidence>
<dbReference type="Pfam" id="PF13490">
    <property type="entry name" value="zf-HC2"/>
    <property type="match status" value="1"/>
</dbReference>
<feature type="transmembrane region" description="Helical" evidence="7">
    <location>
        <begin position="89"/>
        <end position="114"/>
    </location>
</feature>
<keyword evidence="4" id="KW-0805">Transcription regulation</keyword>
<comment type="subcellular location">
    <subcellularLocation>
        <location evidence="1">Membrane</location>
        <topology evidence="1">Single-pass membrane protein</topology>
    </subcellularLocation>
</comment>
<comment type="caution">
    <text evidence="9">The sequence shown here is derived from an EMBL/GenBank/DDBJ whole genome shotgun (WGS) entry which is preliminary data.</text>
</comment>
<name>A0ABU2H7Q6_9ACTN</name>
<reference evidence="10" key="1">
    <citation type="submission" date="2023-07" db="EMBL/GenBank/DDBJ databases">
        <title>Novel species in the genus Lipingzhangella isolated from Sambhar Salt Lake.</title>
        <authorList>
            <person name="Jiya N."/>
            <person name="Kajale S."/>
            <person name="Sharma A."/>
        </authorList>
    </citation>
    <scope>NUCLEOTIDE SEQUENCE [LARGE SCALE GENOMIC DNA]</scope>
    <source>
        <strain evidence="10">LS1_29</strain>
    </source>
</reference>
<evidence type="ECO:0000256" key="7">
    <source>
        <dbReference type="SAM" id="Phobius"/>
    </source>
</evidence>
<evidence type="ECO:0000256" key="5">
    <source>
        <dbReference type="ARBA" id="ARBA00023136"/>
    </source>
</evidence>
<keyword evidence="5 7" id="KW-0472">Membrane</keyword>
<evidence type="ECO:0000256" key="6">
    <source>
        <dbReference type="ARBA" id="ARBA00023163"/>
    </source>
</evidence>
<keyword evidence="6" id="KW-0804">Transcription</keyword>
<dbReference type="PANTHER" id="PTHR37461">
    <property type="entry name" value="ANTI-SIGMA-K FACTOR RSKA"/>
    <property type="match status" value="1"/>
</dbReference>
<protein>
    <submittedName>
        <fullName evidence="9">Zf-HC2 domain-containing protein</fullName>
    </submittedName>
</protein>
<proteinExistence type="predicted"/>
<organism evidence="9 10">
    <name type="scientific">Lipingzhangella rawalii</name>
    <dbReference type="NCBI Taxonomy" id="2055835"/>
    <lineage>
        <taxon>Bacteria</taxon>
        <taxon>Bacillati</taxon>
        <taxon>Actinomycetota</taxon>
        <taxon>Actinomycetes</taxon>
        <taxon>Streptosporangiales</taxon>
        <taxon>Nocardiopsidaceae</taxon>
        <taxon>Lipingzhangella</taxon>
    </lineage>
</organism>
<evidence type="ECO:0000256" key="1">
    <source>
        <dbReference type="ARBA" id="ARBA00004167"/>
    </source>
</evidence>
<evidence type="ECO:0000256" key="2">
    <source>
        <dbReference type="ARBA" id="ARBA00022692"/>
    </source>
</evidence>
<feature type="domain" description="Putative zinc-finger" evidence="8">
    <location>
        <begin position="10"/>
        <end position="38"/>
    </location>
</feature>
<dbReference type="Proteomes" id="UP001250214">
    <property type="component" value="Unassembled WGS sequence"/>
</dbReference>
<dbReference type="EMBL" id="JAVLVT010000005">
    <property type="protein sequence ID" value="MDS1271343.1"/>
    <property type="molecule type" value="Genomic_DNA"/>
</dbReference>
<accession>A0ABU2H7Q6</accession>
<dbReference type="PANTHER" id="PTHR37461:SF1">
    <property type="entry name" value="ANTI-SIGMA-K FACTOR RSKA"/>
    <property type="match status" value="1"/>
</dbReference>
<keyword evidence="2 7" id="KW-0812">Transmembrane</keyword>
<keyword evidence="10" id="KW-1185">Reference proteome</keyword>
<dbReference type="InterPro" id="IPR041916">
    <property type="entry name" value="Anti_sigma_zinc_sf"/>
</dbReference>
<dbReference type="Gene3D" id="1.10.10.1320">
    <property type="entry name" value="Anti-sigma factor, zinc-finger domain"/>
    <property type="match status" value="1"/>
</dbReference>
<evidence type="ECO:0000256" key="3">
    <source>
        <dbReference type="ARBA" id="ARBA00022989"/>
    </source>
</evidence>
<dbReference type="InterPro" id="IPR051474">
    <property type="entry name" value="Anti-sigma-K/W_factor"/>
</dbReference>
<evidence type="ECO:0000313" key="10">
    <source>
        <dbReference type="Proteomes" id="UP001250214"/>
    </source>
</evidence>
<keyword evidence="3 7" id="KW-1133">Transmembrane helix</keyword>
<sequence>MSTTEHDSHLLGAYVLGTLDVQESTQVEAHLEECARCRDEVSELRQVREALGELPPEALLDGPPENDLPLQRTVRQVRSQRLHQSRRQWFVLTAVAVLAGVVLIGGSLAVGAALGAGSGEEPAVPELDAGTVVAAQENPDTGAAATVALAPSEDGTQVDSLITGLPAGEDCEIVVLAEDGTSTVAAEWTVTPEAAEEGSEPGGLVDVRPEEVASVVVRNVEHTEFLTVPF</sequence>
<evidence type="ECO:0000313" key="9">
    <source>
        <dbReference type="EMBL" id="MDS1271343.1"/>
    </source>
</evidence>